<evidence type="ECO:0000256" key="9">
    <source>
        <dbReference type="SAM" id="MobiDB-lite"/>
    </source>
</evidence>
<keyword evidence="7" id="KW-0539">Nucleus</keyword>
<dbReference type="EMBL" id="JAVRRG010000285">
    <property type="protein sequence ID" value="KAK5074481.1"/>
    <property type="molecule type" value="Genomic_DNA"/>
</dbReference>
<evidence type="ECO:0000313" key="12">
    <source>
        <dbReference type="Proteomes" id="UP001345013"/>
    </source>
</evidence>
<dbReference type="PROSITE" id="PS00028">
    <property type="entry name" value="ZINC_FINGER_C2H2_1"/>
    <property type="match status" value="5"/>
</dbReference>
<comment type="subcellular location">
    <subcellularLocation>
        <location evidence="1">Nucleus</location>
    </subcellularLocation>
</comment>
<feature type="compositionally biased region" description="Basic and acidic residues" evidence="9">
    <location>
        <begin position="373"/>
        <end position="386"/>
    </location>
</feature>
<evidence type="ECO:0000313" key="11">
    <source>
        <dbReference type="EMBL" id="KAK5074481.1"/>
    </source>
</evidence>
<keyword evidence="12" id="KW-1185">Reference proteome</keyword>
<sequence>METLSDEEFDHVRDFDMSDSESEAESVVLDHGTPSTTPPRTQTPRPVQRKILACPYDECSKTFNRQSRLDEHIRSHTGERIFKCPHAFCPKDFLRDSHLKHHLTSAHSDVRKYQCAWEGCDKGFATGTRLRRHIQAHQGREKYRCRGYEGCDETFRKHETLRRHVLTVHEQQKPFPCEHVDPQSGDTCSSAFDTADKLKSHKRAKHDSTKFCCTICITSHAAGDALMTTDEGDDTRLYTFSSYSELQAHIAHAHPPTCQHCAVPFTTNKELKRHLEIDHGVIDPMKRVAKQFPCTHPGCTHVFTKRGNLNVHIKTVHEKKRDFICGVTEITVPGELEDGLEASANGCGRSFTSKAALVEHVRTAHFNLPNKRAQREEKKKAKRQAEDDGFAPPMSKKRKPRKDKGVKKSSTLNALTGLDMPADEAAETTKPSPFSNASGPAQTGGDATKDDADDWNQLSGSMTLYGDHLYHNGQGYHFASEDGSADQSRIDEGQYMPCPDPQTGPLPADDVDLEPFFDFEHEREHIDNTLNQLIDPLLQQA</sequence>
<gene>
    <name evidence="11" type="ORF">LTR24_010180</name>
</gene>
<evidence type="ECO:0000259" key="10">
    <source>
        <dbReference type="PROSITE" id="PS50157"/>
    </source>
</evidence>
<reference evidence="11 12" key="1">
    <citation type="submission" date="2023-08" db="EMBL/GenBank/DDBJ databases">
        <title>Black Yeasts Isolated from many extreme environments.</title>
        <authorList>
            <person name="Coleine C."/>
            <person name="Stajich J.E."/>
            <person name="Selbmann L."/>
        </authorList>
    </citation>
    <scope>NUCLEOTIDE SEQUENCE [LARGE SCALE GENOMIC DNA]</scope>
    <source>
        <strain evidence="11 12">CCFEE 5885</strain>
    </source>
</reference>
<keyword evidence="4" id="KW-0862">Zinc</keyword>
<feature type="domain" description="C2H2-type" evidence="10">
    <location>
        <begin position="175"/>
        <end position="211"/>
    </location>
</feature>
<evidence type="ECO:0000256" key="3">
    <source>
        <dbReference type="ARBA" id="ARBA00022771"/>
    </source>
</evidence>
<proteinExistence type="predicted"/>
<keyword evidence="3 8" id="KW-0863">Zinc-finger</keyword>
<feature type="domain" description="C2H2-type" evidence="10">
    <location>
        <begin position="113"/>
        <end position="142"/>
    </location>
</feature>
<dbReference type="PROSITE" id="PS50157">
    <property type="entry name" value="ZINC_FINGER_C2H2_2"/>
    <property type="match status" value="6"/>
</dbReference>
<feature type="domain" description="C2H2-type" evidence="10">
    <location>
        <begin position="292"/>
        <end position="322"/>
    </location>
</feature>
<dbReference type="InterPro" id="IPR036236">
    <property type="entry name" value="Znf_C2H2_sf"/>
</dbReference>
<feature type="region of interest" description="Disordered" evidence="9">
    <location>
        <begin position="366"/>
        <end position="455"/>
    </location>
</feature>
<evidence type="ECO:0000256" key="2">
    <source>
        <dbReference type="ARBA" id="ARBA00022723"/>
    </source>
</evidence>
<dbReference type="PANTHER" id="PTHR46179:SF13">
    <property type="entry name" value="C2H2-TYPE DOMAIN-CONTAINING PROTEIN"/>
    <property type="match status" value="1"/>
</dbReference>
<comment type="caution">
    <text evidence="11">The sequence shown here is derived from an EMBL/GenBank/DDBJ whole genome shotgun (WGS) entry which is preliminary data.</text>
</comment>
<keyword evidence="2" id="KW-0479">Metal-binding</keyword>
<organism evidence="11 12">
    <name type="scientific">Lithohypha guttulata</name>
    <dbReference type="NCBI Taxonomy" id="1690604"/>
    <lineage>
        <taxon>Eukaryota</taxon>
        <taxon>Fungi</taxon>
        <taxon>Dikarya</taxon>
        <taxon>Ascomycota</taxon>
        <taxon>Pezizomycotina</taxon>
        <taxon>Eurotiomycetes</taxon>
        <taxon>Chaetothyriomycetidae</taxon>
        <taxon>Chaetothyriales</taxon>
        <taxon>Trichomeriaceae</taxon>
        <taxon>Lithohypha</taxon>
    </lineage>
</organism>
<accession>A0ABR0JUQ4</accession>
<dbReference type="Proteomes" id="UP001345013">
    <property type="component" value="Unassembled WGS sequence"/>
</dbReference>
<dbReference type="PANTHER" id="PTHR46179">
    <property type="entry name" value="ZINC FINGER PROTEIN"/>
    <property type="match status" value="1"/>
</dbReference>
<protein>
    <recommendedName>
        <fullName evidence="10">C2H2-type domain-containing protein</fullName>
    </recommendedName>
</protein>
<feature type="domain" description="C2H2-type" evidence="10">
    <location>
        <begin position="52"/>
        <end position="81"/>
    </location>
</feature>
<name>A0ABR0JUQ4_9EURO</name>
<evidence type="ECO:0000256" key="4">
    <source>
        <dbReference type="ARBA" id="ARBA00022833"/>
    </source>
</evidence>
<feature type="domain" description="C2H2-type" evidence="10">
    <location>
        <begin position="143"/>
        <end position="174"/>
    </location>
</feature>
<evidence type="ECO:0000256" key="6">
    <source>
        <dbReference type="ARBA" id="ARBA00023163"/>
    </source>
</evidence>
<keyword evidence="6" id="KW-0804">Transcription</keyword>
<dbReference type="SUPFAM" id="SSF57667">
    <property type="entry name" value="beta-beta-alpha zinc fingers"/>
    <property type="match status" value="3"/>
</dbReference>
<dbReference type="Gene3D" id="3.30.160.60">
    <property type="entry name" value="Classic Zinc Finger"/>
    <property type="match status" value="6"/>
</dbReference>
<feature type="domain" description="C2H2-type" evidence="10">
    <location>
        <begin position="82"/>
        <end position="112"/>
    </location>
</feature>
<dbReference type="Pfam" id="PF00096">
    <property type="entry name" value="zf-C2H2"/>
    <property type="match status" value="3"/>
</dbReference>
<evidence type="ECO:0000256" key="1">
    <source>
        <dbReference type="ARBA" id="ARBA00004123"/>
    </source>
</evidence>
<evidence type="ECO:0000256" key="5">
    <source>
        <dbReference type="ARBA" id="ARBA00023015"/>
    </source>
</evidence>
<keyword evidence="5" id="KW-0805">Transcription regulation</keyword>
<feature type="region of interest" description="Disordered" evidence="9">
    <location>
        <begin position="477"/>
        <end position="513"/>
    </location>
</feature>
<evidence type="ECO:0000256" key="8">
    <source>
        <dbReference type="PROSITE-ProRule" id="PRU00042"/>
    </source>
</evidence>
<evidence type="ECO:0000256" key="7">
    <source>
        <dbReference type="ARBA" id="ARBA00023242"/>
    </source>
</evidence>
<feature type="compositionally biased region" description="Basic residues" evidence="9">
    <location>
        <begin position="395"/>
        <end position="407"/>
    </location>
</feature>
<feature type="compositionally biased region" description="Low complexity" evidence="9">
    <location>
        <begin position="33"/>
        <end position="45"/>
    </location>
</feature>
<dbReference type="InterPro" id="IPR051061">
    <property type="entry name" value="Zinc_finger_trans_reg"/>
</dbReference>
<dbReference type="SMART" id="SM00355">
    <property type="entry name" value="ZnF_C2H2"/>
    <property type="match status" value="9"/>
</dbReference>
<feature type="region of interest" description="Disordered" evidence="9">
    <location>
        <begin position="1"/>
        <end position="45"/>
    </location>
</feature>
<dbReference type="InterPro" id="IPR013087">
    <property type="entry name" value="Znf_C2H2_type"/>
</dbReference>
<feature type="compositionally biased region" description="Polar residues" evidence="9">
    <location>
        <begin position="429"/>
        <end position="441"/>
    </location>
</feature>